<evidence type="ECO:0000313" key="1">
    <source>
        <dbReference type="EMBL" id="KAI4870337.1"/>
    </source>
</evidence>
<reference evidence="1 2" key="1">
    <citation type="journal article" date="2022" name="New Phytol.">
        <title>Ecological generalism drives hyperdiversity of secondary metabolite gene clusters in xylarialean endophytes.</title>
        <authorList>
            <person name="Franco M.E.E."/>
            <person name="Wisecaver J.H."/>
            <person name="Arnold A.E."/>
            <person name="Ju Y.M."/>
            <person name="Slot J.C."/>
            <person name="Ahrendt S."/>
            <person name="Moore L.P."/>
            <person name="Eastman K.E."/>
            <person name="Scott K."/>
            <person name="Konkel Z."/>
            <person name="Mondo S.J."/>
            <person name="Kuo A."/>
            <person name="Hayes R.D."/>
            <person name="Haridas S."/>
            <person name="Andreopoulos B."/>
            <person name="Riley R."/>
            <person name="LaButti K."/>
            <person name="Pangilinan J."/>
            <person name="Lipzen A."/>
            <person name="Amirebrahimi M."/>
            <person name="Yan J."/>
            <person name="Adam C."/>
            <person name="Keymanesh K."/>
            <person name="Ng V."/>
            <person name="Louie K."/>
            <person name="Northen T."/>
            <person name="Drula E."/>
            <person name="Henrissat B."/>
            <person name="Hsieh H.M."/>
            <person name="Youens-Clark K."/>
            <person name="Lutzoni F."/>
            <person name="Miadlikowska J."/>
            <person name="Eastwood D.C."/>
            <person name="Hamelin R.C."/>
            <person name="Grigoriev I.V."/>
            <person name="U'Ren J.M."/>
        </authorList>
    </citation>
    <scope>NUCLEOTIDE SEQUENCE [LARGE SCALE GENOMIC DNA]</scope>
    <source>
        <strain evidence="1 2">CBS 119005</strain>
    </source>
</reference>
<accession>A0ACB9ZF21</accession>
<dbReference type="EMBL" id="MU393424">
    <property type="protein sequence ID" value="KAI4870337.1"/>
    <property type="molecule type" value="Genomic_DNA"/>
</dbReference>
<name>A0ACB9ZF21_9PEZI</name>
<sequence length="326" mass="37015">MDEVVRSYFPLNTNLAGTRVGDVDDWSGVTNGRQRRRIQNRRNQRARSEKILHIDQRLEDEASTNHSIGAKKRGTCDQADDEDLTADTQLVPTRADPIRLPGNADQLLEMHGPEATKAVIRAINLVNVLDANSERNRLVLQRFEEFASRSYAIRVPELSLLPSLSQYNFIRALLANVDVLGLSDEEMSDDALSPFNSVAGPARANSSRARLSELPAGLRPTEVQRTVLHHPWIDLLPVPAMRDNILRRDLDEFDECELCHSMRGLTPDHNTGVLVWRDPWDPTGWEVTEEFAKSWGWAIAGCWDLLRSTNNWRARRGEKPLFHLPF</sequence>
<proteinExistence type="predicted"/>
<comment type="caution">
    <text evidence="1">The sequence shown here is derived from an EMBL/GenBank/DDBJ whole genome shotgun (WGS) entry which is preliminary data.</text>
</comment>
<dbReference type="Proteomes" id="UP001497700">
    <property type="component" value="Unassembled WGS sequence"/>
</dbReference>
<protein>
    <submittedName>
        <fullName evidence="1">Uncharacterized protein</fullName>
    </submittedName>
</protein>
<keyword evidence="2" id="KW-1185">Reference proteome</keyword>
<gene>
    <name evidence="1" type="ORF">F4820DRAFT_443057</name>
</gene>
<evidence type="ECO:0000313" key="2">
    <source>
        <dbReference type="Proteomes" id="UP001497700"/>
    </source>
</evidence>
<organism evidence="1 2">
    <name type="scientific">Hypoxylon rubiginosum</name>
    <dbReference type="NCBI Taxonomy" id="110542"/>
    <lineage>
        <taxon>Eukaryota</taxon>
        <taxon>Fungi</taxon>
        <taxon>Dikarya</taxon>
        <taxon>Ascomycota</taxon>
        <taxon>Pezizomycotina</taxon>
        <taxon>Sordariomycetes</taxon>
        <taxon>Xylariomycetidae</taxon>
        <taxon>Xylariales</taxon>
        <taxon>Hypoxylaceae</taxon>
        <taxon>Hypoxylon</taxon>
    </lineage>
</organism>